<dbReference type="PANTHER" id="PTHR40260">
    <property type="entry name" value="BLR8190 PROTEIN"/>
    <property type="match status" value="1"/>
</dbReference>
<dbReference type="SUPFAM" id="SSF54909">
    <property type="entry name" value="Dimeric alpha+beta barrel"/>
    <property type="match status" value="1"/>
</dbReference>
<proteinExistence type="predicted"/>
<feature type="domain" description="EthD" evidence="1">
    <location>
        <begin position="18"/>
        <end position="87"/>
    </location>
</feature>
<organism evidence="2 3">
    <name type="scientific">Modicisalibacter xianhensis</name>
    <dbReference type="NCBI Taxonomy" id="442341"/>
    <lineage>
        <taxon>Bacteria</taxon>
        <taxon>Pseudomonadati</taxon>
        <taxon>Pseudomonadota</taxon>
        <taxon>Gammaproteobacteria</taxon>
        <taxon>Oceanospirillales</taxon>
        <taxon>Halomonadaceae</taxon>
        <taxon>Modicisalibacter</taxon>
    </lineage>
</organism>
<dbReference type="EMBL" id="SOEC01000010">
    <property type="protein sequence ID" value="TDX28350.1"/>
    <property type="molecule type" value="Genomic_DNA"/>
</dbReference>
<gene>
    <name evidence="2" type="ORF">DFO67_11050</name>
</gene>
<comment type="caution">
    <text evidence="2">The sequence shown here is derived from an EMBL/GenBank/DDBJ whole genome shotgun (WGS) entry which is preliminary data.</text>
</comment>
<name>A0A4R8FPK1_9GAMM</name>
<dbReference type="InterPro" id="IPR009799">
    <property type="entry name" value="EthD_dom"/>
</dbReference>
<protein>
    <submittedName>
        <fullName evidence="2">Uncharacterized protein (TIGR02118 family)</fullName>
    </submittedName>
</protein>
<dbReference type="RefSeq" id="WP_134018203.1">
    <property type="nucleotide sequence ID" value="NZ_SOEC01000010.1"/>
</dbReference>
<reference evidence="2 3" key="1">
    <citation type="submission" date="2019-03" db="EMBL/GenBank/DDBJ databases">
        <title>Freshwater and sediment microbial communities from various areas in North America, analyzing microbe dynamics in response to fracking.</title>
        <authorList>
            <person name="Lamendella R."/>
        </authorList>
    </citation>
    <scope>NUCLEOTIDE SEQUENCE [LARGE SCALE GENOMIC DNA]</scope>
    <source>
        <strain evidence="2 3">6_TX</strain>
    </source>
</reference>
<dbReference type="PANTHER" id="PTHR40260:SF2">
    <property type="entry name" value="BLR8190 PROTEIN"/>
    <property type="match status" value="1"/>
</dbReference>
<evidence type="ECO:0000313" key="2">
    <source>
        <dbReference type="EMBL" id="TDX28350.1"/>
    </source>
</evidence>
<dbReference type="GO" id="GO:0016491">
    <property type="term" value="F:oxidoreductase activity"/>
    <property type="evidence" value="ECO:0007669"/>
    <property type="project" value="InterPro"/>
</dbReference>
<evidence type="ECO:0000259" key="1">
    <source>
        <dbReference type="Pfam" id="PF07110"/>
    </source>
</evidence>
<dbReference type="OrthoDB" id="5343971at2"/>
<accession>A0A4R8FPK1</accession>
<dbReference type="Pfam" id="PF07110">
    <property type="entry name" value="EthD"/>
    <property type="match status" value="1"/>
</dbReference>
<sequence>MIDVMVAYPNKDTLIFDDRYYMEQHVPMVENRLGEHGLRYARIHRGIDASSPYHLIAHLGFDSPDAFESAFDAVGHQLMEDVTRFTNVEPVLQVNEVLISNTAS</sequence>
<dbReference type="Gene3D" id="3.30.70.100">
    <property type="match status" value="1"/>
</dbReference>
<evidence type="ECO:0000313" key="3">
    <source>
        <dbReference type="Proteomes" id="UP000294489"/>
    </source>
</evidence>
<dbReference type="AlphaFoldDB" id="A0A4R8FPK1"/>
<dbReference type="NCBIfam" id="TIGR02118">
    <property type="entry name" value="EthD family reductase"/>
    <property type="match status" value="1"/>
</dbReference>
<dbReference type="Proteomes" id="UP000294489">
    <property type="component" value="Unassembled WGS sequence"/>
</dbReference>
<dbReference type="InterPro" id="IPR011008">
    <property type="entry name" value="Dimeric_a/b-barrel"/>
</dbReference>